<dbReference type="SUPFAM" id="SSF55874">
    <property type="entry name" value="ATPase domain of HSP90 chaperone/DNA topoisomerase II/histidine kinase"/>
    <property type="match status" value="1"/>
</dbReference>
<evidence type="ECO:0000256" key="1">
    <source>
        <dbReference type="ARBA" id="ARBA00000085"/>
    </source>
</evidence>
<reference evidence="6" key="1">
    <citation type="submission" date="2017-09" db="EMBL/GenBank/DDBJ databases">
        <title>Depth-based differentiation of microbial function through sediment-hosted aquifers and enrichment of novel symbionts in the deep terrestrial subsurface.</title>
        <authorList>
            <person name="Probst A.J."/>
            <person name="Ladd B."/>
            <person name="Jarett J.K."/>
            <person name="Geller-Mcgrath D.E."/>
            <person name="Sieber C.M.K."/>
            <person name="Emerson J.B."/>
            <person name="Anantharaman K."/>
            <person name="Thomas B.C."/>
            <person name="Malmstrom R."/>
            <person name="Stieglmeier M."/>
            <person name="Klingl A."/>
            <person name="Woyke T."/>
            <person name="Ryan C.M."/>
            <person name="Banfield J.F."/>
        </authorList>
    </citation>
    <scope>NUCLEOTIDE SEQUENCE [LARGE SCALE GENOMIC DNA]</scope>
</reference>
<name>A0A2M7T8K8_9ACTN</name>
<evidence type="ECO:0000259" key="4">
    <source>
        <dbReference type="SMART" id="SM00387"/>
    </source>
</evidence>
<accession>A0A2M7T8K8</accession>
<comment type="catalytic activity">
    <reaction evidence="1">
        <text>ATP + protein L-histidine = ADP + protein N-phospho-L-histidine.</text>
        <dbReference type="EC" id="2.7.13.3"/>
    </reaction>
</comment>
<sequence length="277" mass="30554">MENYFQRFVDNLEQERLKTPASGQEATSPENTPAMEVQERIAARLAVYDSLMAAPRIIELGADDYDEFINLLATKTYQSSKEIGGNIPYTVLREIIENLIHAYFKEVVISVLDNGNTVRISDQGPGIKNKEKAFEPGFSTATSEMKHYIKGVGSGLPITKEALYFLGGALTIEDNLDHGTVITLKVPGAQPVPDEATKAQTPISFDLNKRQKQVLFLIMEFGSVGPSKIAGELSISLSTAYRDLIYLEEKSLISADEQGKRVLTSIGIEYLDDILNS</sequence>
<dbReference type="EMBL" id="PFNG01000107">
    <property type="protein sequence ID" value="PIZ39764.1"/>
    <property type="molecule type" value="Genomic_DNA"/>
</dbReference>
<keyword evidence="5" id="KW-0418">Kinase</keyword>
<dbReference type="SMART" id="SM00387">
    <property type="entry name" value="HATPase_c"/>
    <property type="match status" value="1"/>
</dbReference>
<dbReference type="InterPro" id="IPR004358">
    <property type="entry name" value="Sig_transdc_His_kin-like_C"/>
</dbReference>
<dbReference type="EC" id="2.7.13.3" evidence="2"/>
<feature type="domain" description="Histidine kinase/HSP90-like ATPase" evidence="4">
    <location>
        <begin position="83"/>
        <end position="190"/>
    </location>
</feature>
<protein>
    <recommendedName>
        <fullName evidence="2">histidine kinase</fullName>
        <ecNumber evidence="2">2.7.13.3</ecNumber>
    </recommendedName>
</protein>
<dbReference type="GO" id="GO:0000160">
    <property type="term" value="P:phosphorelay signal transduction system"/>
    <property type="evidence" value="ECO:0007669"/>
    <property type="project" value="UniProtKB-KW"/>
</dbReference>
<organism evidence="5 6">
    <name type="scientific">Candidatus Aquicultor secundus</name>
    <dbReference type="NCBI Taxonomy" id="1973895"/>
    <lineage>
        <taxon>Bacteria</taxon>
        <taxon>Bacillati</taxon>
        <taxon>Actinomycetota</taxon>
        <taxon>Candidatus Aquicultoria</taxon>
        <taxon>Candidatus Aquicultorales</taxon>
        <taxon>Candidatus Aquicultoraceae</taxon>
        <taxon>Candidatus Aquicultor</taxon>
    </lineage>
</organism>
<dbReference type="SUPFAM" id="SSF46785">
    <property type="entry name" value="Winged helix' DNA-binding domain"/>
    <property type="match status" value="1"/>
</dbReference>
<dbReference type="InterPro" id="IPR003594">
    <property type="entry name" value="HATPase_dom"/>
</dbReference>
<gene>
    <name evidence="5" type="ORF">COY37_04545</name>
</gene>
<dbReference type="Gene3D" id="3.30.565.10">
    <property type="entry name" value="Histidine kinase-like ATPase, C-terminal domain"/>
    <property type="match status" value="1"/>
</dbReference>
<dbReference type="Pfam" id="PF02518">
    <property type="entry name" value="HATPase_c"/>
    <property type="match status" value="1"/>
</dbReference>
<dbReference type="InterPro" id="IPR036388">
    <property type="entry name" value="WH-like_DNA-bd_sf"/>
</dbReference>
<keyword evidence="3" id="KW-0902">Two-component regulatory system</keyword>
<comment type="caution">
    <text evidence="5">The sequence shown here is derived from an EMBL/GenBank/DDBJ whole genome shotgun (WGS) entry which is preliminary data.</text>
</comment>
<dbReference type="Proteomes" id="UP000230956">
    <property type="component" value="Unassembled WGS sequence"/>
</dbReference>
<evidence type="ECO:0000256" key="3">
    <source>
        <dbReference type="ARBA" id="ARBA00023012"/>
    </source>
</evidence>
<dbReference type="RefSeq" id="WP_286679387.1">
    <property type="nucleotide sequence ID" value="NZ_MNXI01000147.1"/>
</dbReference>
<keyword evidence="5" id="KW-0808">Transferase</keyword>
<evidence type="ECO:0000313" key="5">
    <source>
        <dbReference type="EMBL" id="PIZ39764.1"/>
    </source>
</evidence>
<dbReference type="InterPro" id="IPR036390">
    <property type="entry name" value="WH_DNA-bd_sf"/>
</dbReference>
<dbReference type="PRINTS" id="PR00344">
    <property type="entry name" value="BCTRLSENSOR"/>
</dbReference>
<evidence type="ECO:0000256" key="2">
    <source>
        <dbReference type="ARBA" id="ARBA00012438"/>
    </source>
</evidence>
<dbReference type="AlphaFoldDB" id="A0A2M7T8K8"/>
<dbReference type="GO" id="GO:0004673">
    <property type="term" value="F:protein histidine kinase activity"/>
    <property type="evidence" value="ECO:0007669"/>
    <property type="project" value="UniProtKB-EC"/>
</dbReference>
<proteinExistence type="predicted"/>
<dbReference type="Gene3D" id="1.10.10.10">
    <property type="entry name" value="Winged helix-like DNA-binding domain superfamily/Winged helix DNA-binding domain"/>
    <property type="match status" value="1"/>
</dbReference>
<dbReference type="InterPro" id="IPR036890">
    <property type="entry name" value="HATPase_C_sf"/>
</dbReference>
<evidence type="ECO:0000313" key="6">
    <source>
        <dbReference type="Proteomes" id="UP000230956"/>
    </source>
</evidence>